<dbReference type="GeneID" id="81354976"/>
<dbReference type="OrthoDB" id="4319333at2759"/>
<protein>
    <recommendedName>
        <fullName evidence="4">Apple domain-containing protein</fullName>
    </recommendedName>
</protein>
<sequence length="257" mass="26622">MRTIPTTLAGLALLYGLANAQSAYDSTCNPAPAGDQDIEPGVVATYGCGEIHNAGDYANEQSTVATPEECATECAKRTPEGPCSWHGGTCYFYNAGAGAAAWPNAVTIVTRKDWDKLKVAYDQCGTKLTACQAATVPGGATGGGGPPGGGGGGGGPPVGIPKRKICEHNTHLDKQTISSDGRTYKIWCNAIKHGPNDLGEGIKVKSIDECIELCNKKVSPKKCVRAITNNAGTSCYLRSHGNNLTPDAPGYISAHLV</sequence>
<evidence type="ECO:0008006" key="4">
    <source>
        <dbReference type="Google" id="ProtNLM"/>
    </source>
</evidence>
<accession>A0A9W9KE29</accession>
<evidence type="ECO:0000256" key="1">
    <source>
        <dbReference type="SAM" id="SignalP"/>
    </source>
</evidence>
<reference evidence="2" key="1">
    <citation type="submission" date="2022-11" db="EMBL/GenBank/DDBJ databases">
        <authorList>
            <person name="Petersen C."/>
        </authorList>
    </citation>
    <scope>NUCLEOTIDE SEQUENCE</scope>
    <source>
        <strain evidence="2">IBT 30761</strain>
    </source>
</reference>
<name>A0A9W9KE29_9EURO</name>
<organism evidence="2 3">
    <name type="scientific">Penicillium argentinense</name>
    <dbReference type="NCBI Taxonomy" id="1131581"/>
    <lineage>
        <taxon>Eukaryota</taxon>
        <taxon>Fungi</taxon>
        <taxon>Dikarya</taxon>
        <taxon>Ascomycota</taxon>
        <taxon>Pezizomycotina</taxon>
        <taxon>Eurotiomycetes</taxon>
        <taxon>Eurotiomycetidae</taxon>
        <taxon>Eurotiales</taxon>
        <taxon>Aspergillaceae</taxon>
        <taxon>Penicillium</taxon>
    </lineage>
</organism>
<keyword evidence="3" id="KW-1185">Reference proteome</keyword>
<comment type="caution">
    <text evidence="2">The sequence shown here is derived from an EMBL/GenBank/DDBJ whole genome shotgun (WGS) entry which is preliminary data.</text>
</comment>
<dbReference type="Proteomes" id="UP001149074">
    <property type="component" value="Unassembled WGS sequence"/>
</dbReference>
<proteinExistence type="predicted"/>
<gene>
    <name evidence="2" type="ORF">N7532_003503</name>
</gene>
<dbReference type="EMBL" id="JAPQKI010000004">
    <property type="protein sequence ID" value="KAJ5102974.1"/>
    <property type="molecule type" value="Genomic_DNA"/>
</dbReference>
<reference evidence="2" key="2">
    <citation type="journal article" date="2023" name="IMA Fungus">
        <title>Comparative genomic study of the Penicillium genus elucidates a diverse pangenome and 15 lateral gene transfer events.</title>
        <authorList>
            <person name="Petersen C."/>
            <person name="Sorensen T."/>
            <person name="Nielsen M.R."/>
            <person name="Sondergaard T.E."/>
            <person name="Sorensen J.L."/>
            <person name="Fitzpatrick D.A."/>
            <person name="Frisvad J.C."/>
            <person name="Nielsen K.L."/>
        </authorList>
    </citation>
    <scope>NUCLEOTIDE SEQUENCE</scope>
    <source>
        <strain evidence="2">IBT 30761</strain>
    </source>
</reference>
<dbReference type="AlphaFoldDB" id="A0A9W9KE29"/>
<evidence type="ECO:0000313" key="3">
    <source>
        <dbReference type="Proteomes" id="UP001149074"/>
    </source>
</evidence>
<feature type="chain" id="PRO_5040953327" description="Apple domain-containing protein" evidence="1">
    <location>
        <begin position="21"/>
        <end position="257"/>
    </location>
</feature>
<keyword evidence="1" id="KW-0732">Signal</keyword>
<dbReference type="RefSeq" id="XP_056476354.1">
    <property type="nucleotide sequence ID" value="XM_056615997.1"/>
</dbReference>
<feature type="signal peptide" evidence="1">
    <location>
        <begin position="1"/>
        <end position="20"/>
    </location>
</feature>
<evidence type="ECO:0000313" key="2">
    <source>
        <dbReference type="EMBL" id="KAJ5102974.1"/>
    </source>
</evidence>